<dbReference type="EMBL" id="BARV01013414">
    <property type="protein sequence ID" value="GAI22323.1"/>
    <property type="molecule type" value="Genomic_DNA"/>
</dbReference>
<protein>
    <submittedName>
        <fullName evidence="1">Uncharacterized protein</fullName>
    </submittedName>
</protein>
<gene>
    <name evidence="1" type="ORF">S06H3_24234</name>
</gene>
<accession>X1LT92</accession>
<sequence length="77" mass="9187">MPEGDATLVERMTPEERELFDIFKQRIGKEFVPRYSREMVFPTGYDENVTWSGIKRWAIVNEDFNPLWFNGERAKKS</sequence>
<proteinExistence type="predicted"/>
<feature type="non-terminal residue" evidence="1">
    <location>
        <position position="77"/>
    </location>
</feature>
<dbReference type="AlphaFoldDB" id="X1LT92"/>
<name>X1LT92_9ZZZZ</name>
<comment type="caution">
    <text evidence="1">The sequence shown here is derived from an EMBL/GenBank/DDBJ whole genome shotgun (WGS) entry which is preliminary data.</text>
</comment>
<reference evidence="1" key="1">
    <citation type="journal article" date="2014" name="Front. Microbiol.">
        <title>High frequency of phylogenetically diverse reductive dehalogenase-homologous genes in deep subseafloor sedimentary metagenomes.</title>
        <authorList>
            <person name="Kawai M."/>
            <person name="Futagami T."/>
            <person name="Toyoda A."/>
            <person name="Takaki Y."/>
            <person name="Nishi S."/>
            <person name="Hori S."/>
            <person name="Arai W."/>
            <person name="Tsubouchi T."/>
            <person name="Morono Y."/>
            <person name="Uchiyama I."/>
            <person name="Ito T."/>
            <person name="Fujiyama A."/>
            <person name="Inagaki F."/>
            <person name="Takami H."/>
        </authorList>
    </citation>
    <scope>NUCLEOTIDE SEQUENCE</scope>
    <source>
        <strain evidence="1">Expedition CK06-06</strain>
    </source>
</reference>
<organism evidence="1">
    <name type="scientific">marine sediment metagenome</name>
    <dbReference type="NCBI Taxonomy" id="412755"/>
    <lineage>
        <taxon>unclassified sequences</taxon>
        <taxon>metagenomes</taxon>
        <taxon>ecological metagenomes</taxon>
    </lineage>
</organism>
<evidence type="ECO:0000313" key="1">
    <source>
        <dbReference type="EMBL" id="GAI22323.1"/>
    </source>
</evidence>